<keyword evidence="5" id="KW-0717">Septation</keyword>
<dbReference type="AlphaFoldDB" id="A0A6G2BAD1"/>
<dbReference type="OrthoDB" id="3853096at2"/>
<evidence type="ECO:0000256" key="2">
    <source>
        <dbReference type="ARBA" id="ARBA00009323"/>
    </source>
</evidence>
<evidence type="ECO:0000256" key="5">
    <source>
        <dbReference type="ARBA" id="ARBA00023210"/>
    </source>
</evidence>
<accession>A0A6G2BAD1</accession>
<dbReference type="GO" id="GO:0030435">
    <property type="term" value="P:sporulation resulting in formation of a cellular spore"/>
    <property type="evidence" value="ECO:0007669"/>
    <property type="project" value="UniProtKB-KW"/>
</dbReference>
<dbReference type="Proteomes" id="UP000473014">
    <property type="component" value="Unassembled WGS sequence"/>
</dbReference>
<comment type="caution">
    <text evidence="7">The sequence shown here is derived from an EMBL/GenBank/DDBJ whole genome shotgun (WGS) entry which is preliminary data.</text>
</comment>
<dbReference type="Pfam" id="PF04686">
    <property type="entry name" value="SsgA"/>
    <property type="match status" value="1"/>
</dbReference>
<evidence type="ECO:0000313" key="7">
    <source>
        <dbReference type="EMBL" id="MTE19231.1"/>
    </source>
</evidence>
<evidence type="ECO:0000313" key="8">
    <source>
        <dbReference type="Proteomes" id="UP000473014"/>
    </source>
</evidence>
<keyword evidence="4" id="KW-0749">Sporulation</keyword>
<evidence type="ECO:0000256" key="4">
    <source>
        <dbReference type="ARBA" id="ARBA00022969"/>
    </source>
</evidence>
<sequence>METPIERELVLDLVLSPERSIAVPARLAYHVHDPYAVHITFDAPSDSPVRWSFARELLSEGLSRPCGQGDVRVWPATVEEGRGVVCVALSSPTGDALLRAPAAPVAAWLERTLRAVPAGREGERLGLEEGLGRLLAAPSDGTDEAGL</sequence>
<dbReference type="InterPro" id="IPR006776">
    <property type="entry name" value="SsgB"/>
</dbReference>
<proteinExistence type="inferred from homology"/>
<dbReference type="GO" id="GO:0000917">
    <property type="term" value="P:division septum assembly"/>
    <property type="evidence" value="ECO:0007669"/>
    <property type="project" value="UniProtKB-KW"/>
</dbReference>
<keyword evidence="8" id="KW-1185">Reference proteome</keyword>
<gene>
    <name evidence="7" type="ORF">F0L17_08845</name>
</gene>
<comment type="subcellular location">
    <subcellularLocation>
        <location evidence="1">Cell septum</location>
    </subcellularLocation>
</comment>
<dbReference type="GO" id="GO:0030428">
    <property type="term" value="C:cell septum"/>
    <property type="evidence" value="ECO:0007669"/>
    <property type="project" value="UniProtKB-SubCell"/>
</dbReference>
<reference evidence="7 8" key="1">
    <citation type="submission" date="2019-11" db="EMBL/GenBank/DDBJ databases">
        <authorList>
            <person name="Yuan L."/>
        </authorList>
    </citation>
    <scope>NUCLEOTIDE SEQUENCE [LARGE SCALE GENOMIC DNA]</scope>
    <source>
        <strain evidence="7 8">TRM43335</strain>
    </source>
</reference>
<dbReference type="RefSeq" id="WP_155070645.1">
    <property type="nucleotide sequence ID" value="NZ_WIXO01000001.1"/>
</dbReference>
<evidence type="ECO:0000256" key="6">
    <source>
        <dbReference type="ARBA" id="ARBA00023306"/>
    </source>
</evidence>
<protein>
    <submittedName>
        <fullName evidence="7">SsgA family sporulation/cell division regulator</fullName>
    </submittedName>
</protein>
<organism evidence="7 8">
    <name type="scientific">Streptomyces taklimakanensis</name>
    <dbReference type="NCBI Taxonomy" id="2569853"/>
    <lineage>
        <taxon>Bacteria</taxon>
        <taxon>Bacillati</taxon>
        <taxon>Actinomycetota</taxon>
        <taxon>Actinomycetes</taxon>
        <taxon>Kitasatosporales</taxon>
        <taxon>Streptomycetaceae</taxon>
        <taxon>Streptomyces</taxon>
    </lineage>
</organism>
<dbReference type="InterPro" id="IPR038658">
    <property type="entry name" value="SsgB_sf"/>
</dbReference>
<evidence type="ECO:0000256" key="1">
    <source>
        <dbReference type="ARBA" id="ARBA00004431"/>
    </source>
</evidence>
<comment type="similarity">
    <text evidence="2">Belongs to the SsgA family.</text>
</comment>
<keyword evidence="3 7" id="KW-0132">Cell division</keyword>
<dbReference type="Gene3D" id="2.30.31.20">
    <property type="entry name" value="Sporulation-specific cell division protein SsgB"/>
    <property type="match status" value="1"/>
</dbReference>
<keyword evidence="6" id="KW-0131">Cell cycle</keyword>
<evidence type="ECO:0000256" key="3">
    <source>
        <dbReference type="ARBA" id="ARBA00022618"/>
    </source>
</evidence>
<dbReference type="EMBL" id="WIXO01000001">
    <property type="protein sequence ID" value="MTE19231.1"/>
    <property type="molecule type" value="Genomic_DNA"/>
</dbReference>
<name>A0A6G2BAD1_9ACTN</name>